<evidence type="ECO:0008006" key="3">
    <source>
        <dbReference type="Google" id="ProtNLM"/>
    </source>
</evidence>
<dbReference type="STRING" id="280332.CQ12_28600"/>
<dbReference type="SUPFAM" id="SSF53335">
    <property type="entry name" value="S-adenosyl-L-methionine-dependent methyltransferases"/>
    <property type="match status" value="1"/>
</dbReference>
<name>A0A0R3M5B0_9BRAD</name>
<proteinExistence type="predicted"/>
<evidence type="ECO:0000313" key="1">
    <source>
        <dbReference type="EMBL" id="KRR14830.1"/>
    </source>
</evidence>
<keyword evidence="2" id="KW-1185">Reference proteome</keyword>
<dbReference type="Proteomes" id="UP000050863">
    <property type="component" value="Unassembled WGS sequence"/>
</dbReference>
<dbReference type="Gene3D" id="3.40.50.150">
    <property type="entry name" value="Vaccinia Virus protein VP39"/>
    <property type="match status" value="1"/>
</dbReference>
<comment type="caution">
    <text evidence="1">The sequence shown here is derived from an EMBL/GenBank/DDBJ whole genome shotgun (WGS) entry which is preliminary data.</text>
</comment>
<organism evidence="1 2">
    <name type="scientific">Bradyrhizobium jicamae</name>
    <dbReference type="NCBI Taxonomy" id="280332"/>
    <lineage>
        <taxon>Bacteria</taxon>
        <taxon>Pseudomonadati</taxon>
        <taxon>Pseudomonadota</taxon>
        <taxon>Alphaproteobacteria</taxon>
        <taxon>Hyphomicrobiales</taxon>
        <taxon>Nitrobacteraceae</taxon>
        <taxon>Bradyrhizobium</taxon>
    </lineage>
</organism>
<evidence type="ECO:0000313" key="2">
    <source>
        <dbReference type="Proteomes" id="UP000050863"/>
    </source>
</evidence>
<dbReference type="EMBL" id="LLXZ01000010">
    <property type="protein sequence ID" value="KRR14830.1"/>
    <property type="molecule type" value="Genomic_DNA"/>
</dbReference>
<reference evidence="1 2" key="1">
    <citation type="submission" date="2014-03" db="EMBL/GenBank/DDBJ databases">
        <title>Bradyrhizobium valentinum sp. nov., isolated from effective nodules of Lupinus mariae-josephae, a lupine endemic of basic-lime soils in Eastern Spain.</title>
        <authorList>
            <person name="Duran D."/>
            <person name="Rey L."/>
            <person name="Navarro A."/>
            <person name="Busquets A."/>
            <person name="Imperial J."/>
            <person name="Ruiz-Argueso T."/>
        </authorList>
    </citation>
    <scope>NUCLEOTIDE SEQUENCE [LARGE SCALE GENOMIC DNA]</scope>
    <source>
        <strain evidence="1 2">PAC68</strain>
    </source>
</reference>
<gene>
    <name evidence="1" type="ORF">CQ12_28600</name>
</gene>
<accession>A0A0R3M5B0</accession>
<protein>
    <recommendedName>
        <fullName evidence="3">Class I SAM-dependent methyltransferase</fullName>
    </recommendedName>
</protein>
<dbReference type="InterPro" id="IPR029063">
    <property type="entry name" value="SAM-dependent_MTases_sf"/>
</dbReference>
<dbReference type="Pfam" id="PF13578">
    <property type="entry name" value="Methyltransf_24"/>
    <property type="match status" value="1"/>
</dbReference>
<dbReference type="AlphaFoldDB" id="A0A0R3M5B0"/>
<sequence length="322" mass="36110">MLFGRPSTHLITEFAMSLSEQFSRLTYHSLGDAIRSVFRFGVRALSSTGSALGSYAVLPLDHRAVVSPTSGEFVYGQVRRRIAEQDAVYDTLLRAMSPHTSLAKTIIQQEAQNETTPFWDNAYFHGNDASAAWALTALMRPRLIVEIGSGNSTKFFRHAIEYHGLSTRLACVDPAPRAEIDAIADEIHYETVQRTSTNVFTSLEPGDILFFDGSHLVVQGCDTQYVFLEILPLLPKGVLVHVHDVNLPYEYRSFYNSRLYGEQYLLAALLLFSPDWKPVLPVYWLEKTGRLTATEQPAASFWITNDLDFLIDRITTATAATH</sequence>